<dbReference type="NCBIfam" id="TIGR00229">
    <property type="entry name" value="sensory_box"/>
    <property type="match status" value="1"/>
</dbReference>
<reference evidence="4 5" key="2">
    <citation type="journal article" date="2014" name="Int. J. Syst. Evol. Microbiol.">
        <title>Complete genome sequence of Corynebacterium casei LMG S-19264T (=DSM 44701T), isolated from a smear-ripened cheese.</title>
        <authorList>
            <consortium name="US DOE Joint Genome Institute (JGI-PGF)"/>
            <person name="Walter F."/>
            <person name="Albersmeier A."/>
            <person name="Kalinowski J."/>
            <person name="Ruckert C."/>
        </authorList>
    </citation>
    <scope>NUCLEOTIDE SEQUENCE [LARGE SCALE GENOMIC DNA]</scope>
    <source>
        <strain evidence="4 5">CGMCC 4.7206</strain>
    </source>
</reference>
<dbReference type="EMBL" id="BAAAHC010000019">
    <property type="protein sequence ID" value="GAA0535588.1"/>
    <property type="molecule type" value="Genomic_DNA"/>
</dbReference>
<evidence type="ECO:0000313" key="3">
    <source>
        <dbReference type="EMBL" id="GAA0535588.1"/>
    </source>
</evidence>
<dbReference type="Pfam" id="PF08447">
    <property type="entry name" value="PAS_3"/>
    <property type="match status" value="1"/>
</dbReference>
<sequence length="404" mass="43949">MTDRTSAPANVALLWRAVLDQSLTPMALVTPMGRCVHVNRACVQLFGSPPETLATSGEAGAGPPDELVLRRGDTTVERRLQRADGSVRWVTQCVSLIGEPRCERHLLLVQFHEIEDPFRAEQLWLRVFANAPNGMGMMDLGGRWTAVNDALCELLGYSRDEMLSMRFCDVTYPADLAASNDALAELLSGWVSSARLKKRYRHRDGHPIWVMVSCSVVPGPDGSPASFVVQCEELSERCAVDPDLAHLALHDPLTGLANRALFTDRLEQGLAQLARDGGVLAVLVADVDCLKPVNDGYGHAVGDQLLIAVADQLLTSVGTSGTVARIGGDEFAVVSHVPGVAAAERLRERITRRLDVDRVAAGHRLRLRASVGLATAADPCTCPKELMHRADRDMYRRKRSPRGA</sequence>
<dbReference type="CDD" id="cd01949">
    <property type="entry name" value="GGDEF"/>
    <property type="match status" value="1"/>
</dbReference>
<reference evidence="3" key="5">
    <citation type="submission" date="2023-12" db="EMBL/GenBank/DDBJ databases">
        <authorList>
            <person name="Sun Q."/>
            <person name="Inoue M."/>
        </authorList>
    </citation>
    <scope>NUCLEOTIDE SEQUENCE</scope>
    <source>
        <strain evidence="3">JCM 10664</strain>
    </source>
</reference>
<accession>A0A917NDD3</accession>
<dbReference type="AlphaFoldDB" id="A0A917NDD3"/>
<dbReference type="Proteomes" id="UP001500220">
    <property type="component" value="Unassembled WGS sequence"/>
</dbReference>
<dbReference type="RefSeq" id="WP_229680075.1">
    <property type="nucleotide sequence ID" value="NZ_BAAAHC010000019.1"/>
</dbReference>
<evidence type="ECO:0008006" key="7">
    <source>
        <dbReference type="Google" id="ProtNLM"/>
    </source>
</evidence>
<dbReference type="Gene3D" id="3.30.450.20">
    <property type="entry name" value="PAS domain"/>
    <property type="match status" value="2"/>
</dbReference>
<dbReference type="PROSITE" id="PS50112">
    <property type="entry name" value="PAS"/>
    <property type="match status" value="1"/>
</dbReference>
<reference evidence="6" key="3">
    <citation type="journal article" date="2019" name="Int. J. Syst. Evol. Microbiol.">
        <title>The Global Catalogue of Microorganisms (GCM) 10K type strain sequencing project: providing services to taxonomists for standard genome sequencing and annotation.</title>
        <authorList>
            <consortium name="The Broad Institute Genomics Platform"/>
            <consortium name="The Broad Institute Genome Sequencing Center for Infectious Disease"/>
            <person name="Wu L."/>
            <person name="Ma J."/>
        </authorList>
    </citation>
    <scope>NUCLEOTIDE SEQUENCE [LARGE SCALE GENOMIC DNA]</scope>
    <source>
        <strain evidence="6">JCM 10664</strain>
    </source>
</reference>
<evidence type="ECO:0000313" key="5">
    <source>
        <dbReference type="Proteomes" id="UP000597989"/>
    </source>
</evidence>
<organism evidence="4 5">
    <name type="scientific">Saccharopolyspora thermophila</name>
    <dbReference type="NCBI Taxonomy" id="89367"/>
    <lineage>
        <taxon>Bacteria</taxon>
        <taxon>Bacillati</taxon>
        <taxon>Actinomycetota</taxon>
        <taxon>Actinomycetes</taxon>
        <taxon>Pseudonocardiales</taxon>
        <taxon>Pseudonocardiaceae</taxon>
        <taxon>Saccharopolyspora</taxon>
    </lineage>
</organism>
<dbReference type="PANTHER" id="PTHR44757">
    <property type="entry name" value="DIGUANYLATE CYCLASE DGCP"/>
    <property type="match status" value="1"/>
</dbReference>
<evidence type="ECO:0000313" key="6">
    <source>
        <dbReference type="Proteomes" id="UP001500220"/>
    </source>
</evidence>
<dbReference type="InterPro" id="IPR013655">
    <property type="entry name" value="PAS_fold_3"/>
</dbReference>
<dbReference type="NCBIfam" id="TIGR00254">
    <property type="entry name" value="GGDEF"/>
    <property type="match status" value="1"/>
</dbReference>
<dbReference type="InterPro" id="IPR000014">
    <property type="entry name" value="PAS"/>
</dbReference>
<dbReference type="Pfam" id="PF00990">
    <property type="entry name" value="GGDEF"/>
    <property type="match status" value="1"/>
</dbReference>
<dbReference type="SMART" id="SM00267">
    <property type="entry name" value="GGDEF"/>
    <property type="match status" value="1"/>
</dbReference>
<comment type="caution">
    <text evidence="4">The sequence shown here is derived from an EMBL/GenBank/DDBJ whole genome shotgun (WGS) entry which is preliminary data.</text>
</comment>
<name>A0A917NDD3_9PSEU</name>
<reference evidence="3" key="1">
    <citation type="journal article" date="2014" name="Int. J. Syst. Evol. Microbiol.">
        <title>Complete genome of a new Firmicutes species belonging to the dominant human colonic microbiota ('Ruminococcus bicirculans') reveals two chromosomes and a selective capacity to utilize plant glucans.</title>
        <authorList>
            <consortium name="NISC Comparative Sequencing Program"/>
            <person name="Wegmann U."/>
            <person name="Louis P."/>
            <person name="Goesmann A."/>
            <person name="Henrissat B."/>
            <person name="Duncan S.H."/>
            <person name="Flint H.J."/>
        </authorList>
    </citation>
    <scope>NUCLEOTIDE SEQUENCE</scope>
    <source>
        <strain evidence="3">JCM 10664</strain>
    </source>
</reference>
<dbReference type="EMBL" id="BMMT01000007">
    <property type="protein sequence ID" value="GGI86852.1"/>
    <property type="molecule type" value="Genomic_DNA"/>
</dbReference>
<dbReference type="PANTHER" id="PTHR44757:SF2">
    <property type="entry name" value="BIOFILM ARCHITECTURE MAINTENANCE PROTEIN MBAA"/>
    <property type="match status" value="1"/>
</dbReference>
<dbReference type="InterPro" id="IPR035965">
    <property type="entry name" value="PAS-like_dom_sf"/>
</dbReference>
<protein>
    <recommendedName>
        <fullName evidence="7">PAS domain S-box-containing protein/diguanylate cyclase (GGDEF)-like protein</fullName>
    </recommendedName>
</protein>
<evidence type="ECO:0000313" key="4">
    <source>
        <dbReference type="EMBL" id="GGI86852.1"/>
    </source>
</evidence>
<dbReference type="PROSITE" id="PS50887">
    <property type="entry name" value="GGDEF"/>
    <property type="match status" value="1"/>
</dbReference>
<keyword evidence="6" id="KW-1185">Reference proteome</keyword>
<dbReference type="Gene3D" id="3.30.70.270">
    <property type="match status" value="1"/>
</dbReference>
<feature type="domain" description="GGDEF" evidence="2">
    <location>
        <begin position="278"/>
        <end position="404"/>
    </location>
</feature>
<dbReference type="InterPro" id="IPR029787">
    <property type="entry name" value="Nucleotide_cyclase"/>
</dbReference>
<dbReference type="SUPFAM" id="SSF55073">
    <property type="entry name" value="Nucleotide cyclase"/>
    <property type="match status" value="1"/>
</dbReference>
<dbReference type="InterPro" id="IPR043128">
    <property type="entry name" value="Rev_trsase/Diguanyl_cyclase"/>
</dbReference>
<dbReference type="SUPFAM" id="SSF55785">
    <property type="entry name" value="PYP-like sensor domain (PAS domain)"/>
    <property type="match status" value="2"/>
</dbReference>
<dbReference type="Pfam" id="PF13188">
    <property type="entry name" value="PAS_8"/>
    <property type="match status" value="1"/>
</dbReference>
<dbReference type="SMART" id="SM00091">
    <property type="entry name" value="PAS"/>
    <property type="match status" value="2"/>
</dbReference>
<evidence type="ECO:0000259" key="1">
    <source>
        <dbReference type="PROSITE" id="PS50112"/>
    </source>
</evidence>
<dbReference type="InterPro" id="IPR052155">
    <property type="entry name" value="Biofilm_reg_signaling"/>
</dbReference>
<dbReference type="InterPro" id="IPR000160">
    <property type="entry name" value="GGDEF_dom"/>
</dbReference>
<evidence type="ECO:0000259" key="2">
    <source>
        <dbReference type="PROSITE" id="PS50887"/>
    </source>
</evidence>
<dbReference type="Proteomes" id="UP000597989">
    <property type="component" value="Unassembled WGS sequence"/>
</dbReference>
<dbReference type="InterPro" id="IPR001610">
    <property type="entry name" value="PAC"/>
</dbReference>
<dbReference type="SMART" id="SM00086">
    <property type="entry name" value="PAC"/>
    <property type="match status" value="2"/>
</dbReference>
<proteinExistence type="predicted"/>
<feature type="domain" description="PAS" evidence="1">
    <location>
        <begin position="120"/>
        <end position="190"/>
    </location>
</feature>
<reference evidence="4" key="4">
    <citation type="submission" date="2020-09" db="EMBL/GenBank/DDBJ databases">
        <authorList>
            <person name="Sun Q."/>
            <person name="Zhou Y."/>
        </authorList>
    </citation>
    <scope>NUCLEOTIDE SEQUENCE</scope>
    <source>
        <strain evidence="4">CGMCC 4.7206</strain>
    </source>
</reference>
<dbReference type="CDD" id="cd00130">
    <property type="entry name" value="PAS"/>
    <property type="match status" value="2"/>
</dbReference>
<gene>
    <name evidence="3" type="ORF">GCM10009545_42760</name>
    <name evidence="4" type="ORF">GCM10011581_24960</name>
</gene>